<name>A0ACA9PY76_9GLOM</name>
<evidence type="ECO:0000313" key="2">
    <source>
        <dbReference type="Proteomes" id="UP000789920"/>
    </source>
</evidence>
<keyword evidence="2" id="KW-1185">Reference proteome</keyword>
<dbReference type="EMBL" id="CAJVQC010024987">
    <property type="protein sequence ID" value="CAG8728443.1"/>
    <property type="molecule type" value="Genomic_DNA"/>
</dbReference>
<reference evidence="1" key="1">
    <citation type="submission" date="2021-06" db="EMBL/GenBank/DDBJ databases">
        <authorList>
            <person name="Kallberg Y."/>
            <person name="Tangrot J."/>
            <person name="Rosling A."/>
        </authorList>
    </citation>
    <scope>NUCLEOTIDE SEQUENCE</scope>
    <source>
        <strain evidence="1">MA461A</strain>
    </source>
</reference>
<accession>A0ACA9PY76</accession>
<comment type="caution">
    <text evidence="1">The sequence shown here is derived from an EMBL/GenBank/DDBJ whole genome shotgun (WGS) entry which is preliminary data.</text>
</comment>
<evidence type="ECO:0000313" key="1">
    <source>
        <dbReference type="EMBL" id="CAG8728443.1"/>
    </source>
</evidence>
<dbReference type="Proteomes" id="UP000789920">
    <property type="component" value="Unassembled WGS sequence"/>
</dbReference>
<gene>
    <name evidence="1" type="ORF">RPERSI_LOCUS11923</name>
</gene>
<organism evidence="1 2">
    <name type="scientific">Racocetra persica</name>
    <dbReference type="NCBI Taxonomy" id="160502"/>
    <lineage>
        <taxon>Eukaryota</taxon>
        <taxon>Fungi</taxon>
        <taxon>Fungi incertae sedis</taxon>
        <taxon>Mucoromycota</taxon>
        <taxon>Glomeromycotina</taxon>
        <taxon>Glomeromycetes</taxon>
        <taxon>Diversisporales</taxon>
        <taxon>Gigasporaceae</taxon>
        <taxon>Racocetra</taxon>
    </lineage>
</organism>
<protein>
    <submittedName>
        <fullName evidence="1">26581_t:CDS:1</fullName>
    </submittedName>
</protein>
<sequence>SDASHKDNVRTQVVNNKLDESLVKARAKEIVRSTARILNNVCINGGTFDVKFTQENQPGKEVIEKVYVQGMSRLMDYHLAVQKITPSAKTFNSTNEQMTASPHIIVSTTPLTPNSPYTQTPIVSVVNENNVSQSPDDDILDFSNHILLIIISVIISIVILGLDLFLVFSTIKDAITR</sequence>
<feature type="non-terminal residue" evidence="1">
    <location>
        <position position="1"/>
    </location>
</feature>
<proteinExistence type="predicted"/>